<reference evidence="3" key="1">
    <citation type="submission" date="2020-06" db="EMBL/GenBank/DDBJ databases">
        <authorList>
            <person name="Li T."/>
            <person name="Hu X."/>
            <person name="Zhang T."/>
            <person name="Song X."/>
            <person name="Zhang H."/>
            <person name="Dai N."/>
            <person name="Sheng W."/>
            <person name="Hou X."/>
            <person name="Wei L."/>
        </authorList>
    </citation>
    <scope>NUCLEOTIDE SEQUENCE</scope>
    <source>
        <strain evidence="3">K16</strain>
        <tissue evidence="3">Leaf</tissue>
    </source>
</reference>
<dbReference type="EMBL" id="JACGWL010000010">
    <property type="protein sequence ID" value="KAK4393523.1"/>
    <property type="molecule type" value="Genomic_DNA"/>
</dbReference>
<evidence type="ECO:0000313" key="3">
    <source>
        <dbReference type="EMBL" id="KAK4393523.1"/>
    </source>
</evidence>
<feature type="non-terminal residue" evidence="3">
    <location>
        <position position="439"/>
    </location>
</feature>
<sequence length="439" mass="49176">METTNPATTAATGSTSTSSQVQTETEFLQLHGADHPGMVLVSAPLTGKNYLNWSHAIKRALRAKMKLGFIDGTLVKPDVNDISFEKWIRVDSMVTTWILNSISKEIVEGFMYTKSSRILWLDLEERYGTCNGPLLYQLQREITTLSQGNKVADLALFTQLMQFLMGLGEIFDHVRNQLLVMDPIPSVNRAYSMVQSVEKQRQVHMEMTNSEENIAMQVRAGVRKEVGFRGNQYKRNIIDKRQQYCTHCDRSGHTKDTCFKIHGTPDWYKDLVEQKRRDSGAQGRNFIACVEDKRGQPPVQGDTKEMLLQELVKLMRGTTPVQVEPQQQVNFAQFDDFAGPGSNSIIAVGAFGLSCLNTNLRFHALDKFFKLVHTQFQATVKVVRTDNVPDIDSPDESLPSTSPSIHISPSSSDTSTSVPPPLPVSPAPRRSLRTTSKPI</sequence>
<evidence type="ECO:0000259" key="2">
    <source>
        <dbReference type="Pfam" id="PF14244"/>
    </source>
</evidence>
<proteinExistence type="predicted"/>
<feature type="domain" description="Retrotransposon Copia-like N-terminal" evidence="2">
    <location>
        <begin position="31"/>
        <end position="78"/>
    </location>
</feature>
<protein>
    <recommendedName>
        <fullName evidence="2">Retrotransposon Copia-like N-terminal domain-containing protein</fullName>
    </recommendedName>
</protein>
<organism evidence="3 4">
    <name type="scientific">Sesamum angolense</name>
    <dbReference type="NCBI Taxonomy" id="2727404"/>
    <lineage>
        <taxon>Eukaryota</taxon>
        <taxon>Viridiplantae</taxon>
        <taxon>Streptophyta</taxon>
        <taxon>Embryophyta</taxon>
        <taxon>Tracheophyta</taxon>
        <taxon>Spermatophyta</taxon>
        <taxon>Magnoliopsida</taxon>
        <taxon>eudicotyledons</taxon>
        <taxon>Gunneridae</taxon>
        <taxon>Pentapetalae</taxon>
        <taxon>asterids</taxon>
        <taxon>lamiids</taxon>
        <taxon>Lamiales</taxon>
        <taxon>Pedaliaceae</taxon>
        <taxon>Sesamum</taxon>
    </lineage>
</organism>
<keyword evidence="4" id="KW-1185">Reference proteome</keyword>
<accession>A0AAE1WHU6</accession>
<dbReference type="PANTHER" id="PTHR37610:SF40">
    <property type="entry name" value="OS01G0909600 PROTEIN"/>
    <property type="match status" value="1"/>
</dbReference>
<dbReference type="AlphaFoldDB" id="A0AAE1WHU6"/>
<feature type="compositionally biased region" description="Low complexity" evidence="1">
    <location>
        <begin position="397"/>
        <end position="417"/>
    </location>
</feature>
<dbReference type="Pfam" id="PF14244">
    <property type="entry name" value="Retrotran_gag_3"/>
    <property type="match status" value="1"/>
</dbReference>
<dbReference type="Proteomes" id="UP001289374">
    <property type="component" value="Unassembled WGS sequence"/>
</dbReference>
<evidence type="ECO:0000256" key="1">
    <source>
        <dbReference type="SAM" id="MobiDB-lite"/>
    </source>
</evidence>
<reference evidence="3" key="2">
    <citation type="journal article" date="2024" name="Plant">
        <title>Genomic evolution and insights into agronomic trait innovations of Sesamum species.</title>
        <authorList>
            <person name="Miao H."/>
            <person name="Wang L."/>
            <person name="Qu L."/>
            <person name="Liu H."/>
            <person name="Sun Y."/>
            <person name="Le M."/>
            <person name="Wang Q."/>
            <person name="Wei S."/>
            <person name="Zheng Y."/>
            <person name="Lin W."/>
            <person name="Duan Y."/>
            <person name="Cao H."/>
            <person name="Xiong S."/>
            <person name="Wang X."/>
            <person name="Wei L."/>
            <person name="Li C."/>
            <person name="Ma Q."/>
            <person name="Ju M."/>
            <person name="Zhao R."/>
            <person name="Li G."/>
            <person name="Mu C."/>
            <person name="Tian Q."/>
            <person name="Mei H."/>
            <person name="Zhang T."/>
            <person name="Gao T."/>
            <person name="Zhang H."/>
        </authorList>
    </citation>
    <scope>NUCLEOTIDE SEQUENCE</scope>
    <source>
        <strain evidence="3">K16</strain>
    </source>
</reference>
<feature type="region of interest" description="Disordered" evidence="1">
    <location>
        <begin position="1"/>
        <end position="21"/>
    </location>
</feature>
<evidence type="ECO:0000313" key="4">
    <source>
        <dbReference type="Proteomes" id="UP001289374"/>
    </source>
</evidence>
<dbReference type="InterPro" id="IPR029472">
    <property type="entry name" value="Copia-like_N"/>
</dbReference>
<feature type="region of interest" description="Disordered" evidence="1">
    <location>
        <begin position="387"/>
        <end position="439"/>
    </location>
</feature>
<name>A0AAE1WHU6_9LAMI</name>
<comment type="caution">
    <text evidence="3">The sequence shown here is derived from an EMBL/GenBank/DDBJ whole genome shotgun (WGS) entry which is preliminary data.</text>
</comment>
<dbReference type="PANTHER" id="PTHR37610">
    <property type="entry name" value="CCHC-TYPE DOMAIN-CONTAINING PROTEIN"/>
    <property type="match status" value="1"/>
</dbReference>
<gene>
    <name evidence="3" type="ORF">Sango_1823100</name>
</gene>